<comment type="caution">
    <text evidence="1">The sequence shown here is derived from an EMBL/GenBank/DDBJ whole genome shotgun (WGS) entry which is preliminary data.</text>
</comment>
<dbReference type="AlphaFoldDB" id="A0A4Z2EX67"/>
<proteinExistence type="predicted"/>
<sequence>MRGGAAGVGGLSRLLLGRSEEEAESPLLASVRCRGVGSCEEAGRDEEEEAAVTSSNFRLISSAWLRSMARA</sequence>
<name>A0A4Z2EX67_9TELE</name>
<dbReference type="EMBL" id="SRLO01002422">
    <property type="protein sequence ID" value="TNN32944.1"/>
    <property type="molecule type" value="Genomic_DNA"/>
</dbReference>
<organism evidence="1 2">
    <name type="scientific">Liparis tanakae</name>
    <name type="common">Tanaka's snailfish</name>
    <dbReference type="NCBI Taxonomy" id="230148"/>
    <lineage>
        <taxon>Eukaryota</taxon>
        <taxon>Metazoa</taxon>
        <taxon>Chordata</taxon>
        <taxon>Craniata</taxon>
        <taxon>Vertebrata</taxon>
        <taxon>Euteleostomi</taxon>
        <taxon>Actinopterygii</taxon>
        <taxon>Neopterygii</taxon>
        <taxon>Teleostei</taxon>
        <taxon>Neoteleostei</taxon>
        <taxon>Acanthomorphata</taxon>
        <taxon>Eupercaria</taxon>
        <taxon>Perciformes</taxon>
        <taxon>Cottioidei</taxon>
        <taxon>Cottales</taxon>
        <taxon>Liparidae</taxon>
        <taxon>Liparis</taxon>
    </lineage>
</organism>
<accession>A0A4Z2EX67</accession>
<dbReference type="Proteomes" id="UP000314294">
    <property type="component" value="Unassembled WGS sequence"/>
</dbReference>
<evidence type="ECO:0000313" key="2">
    <source>
        <dbReference type="Proteomes" id="UP000314294"/>
    </source>
</evidence>
<keyword evidence="2" id="KW-1185">Reference proteome</keyword>
<protein>
    <submittedName>
        <fullName evidence="1">Uncharacterized protein</fullName>
    </submittedName>
</protein>
<evidence type="ECO:0000313" key="1">
    <source>
        <dbReference type="EMBL" id="TNN32944.1"/>
    </source>
</evidence>
<reference evidence="1 2" key="1">
    <citation type="submission" date="2019-03" db="EMBL/GenBank/DDBJ databases">
        <title>First draft genome of Liparis tanakae, snailfish: a comprehensive survey of snailfish specific genes.</title>
        <authorList>
            <person name="Kim W."/>
            <person name="Song I."/>
            <person name="Jeong J.-H."/>
            <person name="Kim D."/>
            <person name="Kim S."/>
            <person name="Ryu S."/>
            <person name="Song J.Y."/>
            <person name="Lee S.K."/>
        </authorList>
    </citation>
    <scope>NUCLEOTIDE SEQUENCE [LARGE SCALE GENOMIC DNA]</scope>
    <source>
        <tissue evidence="1">Muscle</tissue>
    </source>
</reference>
<gene>
    <name evidence="1" type="ORF">EYF80_056894</name>
</gene>